<dbReference type="NCBIfam" id="NF004685">
    <property type="entry name" value="PRK06029.1"/>
    <property type="match status" value="1"/>
</dbReference>
<feature type="binding site" evidence="5">
    <location>
        <position position="185"/>
    </location>
    <ligand>
        <name>dimethylallyl phosphate</name>
        <dbReference type="ChEBI" id="CHEBI:88052"/>
    </ligand>
</feature>
<dbReference type="NCBIfam" id="TIGR00421">
    <property type="entry name" value="ubiX_pad"/>
    <property type="match status" value="1"/>
</dbReference>
<organism evidence="7 8">
    <name type="scientific">Granulicella mallensis</name>
    <dbReference type="NCBI Taxonomy" id="940614"/>
    <lineage>
        <taxon>Bacteria</taxon>
        <taxon>Pseudomonadati</taxon>
        <taxon>Acidobacteriota</taxon>
        <taxon>Terriglobia</taxon>
        <taxon>Terriglobales</taxon>
        <taxon>Acidobacteriaceae</taxon>
        <taxon>Granulicella</taxon>
    </lineage>
</organism>
<evidence type="ECO:0000259" key="6">
    <source>
        <dbReference type="Pfam" id="PF02441"/>
    </source>
</evidence>
<accession>A0A7W7ZLF1</accession>
<dbReference type="InterPro" id="IPR003382">
    <property type="entry name" value="Flavoprotein"/>
</dbReference>
<dbReference type="Gene3D" id="3.40.50.1950">
    <property type="entry name" value="Flavin prenyltransferase-like"/>
    <property type="match status" value="1"/>
</dbReference>
<dbReference type="EC" id="2.5.1.129" evidence="5"/>
<keyword evidence="4 5" id="KW-0808">Transferase</keyword>
<evidence type="ECO:0000313" key="7">
    <source>
        <dbReference type="EMBL" id="MBB5061694.1"/>
    </source>
</evidence>
<dbReference type="Proteomes" id="UP000584867">
    <property type="component" value="Unassembled WGS sequence"/>
</dbReference>
<dbReference type="GO" id="GO:0016829">
    <property type="term" value="F:lyase activity"/>
    <property type="evidence" value="ECO:0007669"/>
    <property type="project" value="UniProtKB-KW"/>
</dbReference>
<dbReference type="InterPro" id="IPR004507">
    <property type="entry name" value="UbiX-like"/>
</dbReference>
<keyword evidence="2 5" id="KW-0285">Flavoprotein</keyword>
<name>A0A7W7ZLF1_9BACT</name>
<dbReference type="RefSeq" id="WP_184252254.1">
    <property type="nucleotide sequence ID" value="NZ_JACHIO010000001.1"/>
</dbReference>
<keyword evidence="1 5" id="KW-0637">Prenyltransferase</keyword>
<sequence length="208" mass="22453">MPFSNAAVRNLTLAITGASGSLFAREMLRLLDADERVAHVHLVVSPSALRVLAEESGINGRNSMVEKLLGRSSTKIVQLAYEDIGAPIASGSYPCNGMIVLPCSMGTLAGIAHGLAGNLIERAADVCLKERRRLILCVRETPLNLIHIRNMAAASEAGATIFPVIPTFYNHPQTVEDIAHNYVHRVLQHMGLPQPNAFQWNPAADSEP</sequence>
<feature type="domain" description="Flavoprotein" evidence="6">
    <location>
        <begin position="10"/>
        <end position="189"/>
    </location>
</feature>
<keyword evidence="3 5" id="KW-0288">FMN</keyword>
<feature type="binding site" evidence="5">
    <location>
        <position position="139"/>
    </location>
    <ligand>
        <name>FMN</name>
        <dbReference type="ChEBI" id="CHEBI:58210"/>
    </ligand>
</feature>
<dbReference type="EMBL" id="JACHIO010000001">
    <property type="protein sequence ID" value="MBB5061694.1"/>
    <property type="molecule type" value="Genomic_DNA"/>
</dbReference>
<evidence type="ECO:0000256" key="4">
    <source>
        <dbReference type="ARBA" id="ARBA00022679"/>
    </source>
</evidence>
<comment type="catalytic activity">
    <reaction evidence="5">
        <text>dimethylallyl phosphate + FMNH2 = prenylated FMNH2 + phosphate</text>
        <dbReference type="Rhea" id="RHEA:37743"/>
        <dbReference type="ChEBI" id="CHEBI:43474"/>
        <dbReference type="ChEBI" id="CHEBI:57618"/>
        <dbReference type="ChEBI" id="CHEBI:87467"/>
        <dbReference type="ChEBI" id="CHEBI:88052"/>
        <dbReference type="EC" id="2.5.1.129"/>
    </reaction>
</comment>
<protein>
    <recommendedName>
        <fullName evidence="5">Flavin prenyltransferase UbiX</fullName>
        <ecNumber evidence="5">2.5.1.129</ecNumber>
    </recommendedName>
</protein>
<feature type="binding site" evidence="5">
    <location>
        <begin position="17"/>
        <end position="19"/>
    </location>
    <ligand>
        <name>FMN</name>
        <dbReference type="ChEBI" id="CHEBI:58210"/>
    </ligand>
</feature>
<dbReference type="SUPFAM" id="SSF52507">
    <property type="entry name" value="Homo-oligomeric flavin-containing Cys decarboxylases, HFCD"/>
    <property type="match status" value="1"/>
</dbReference>
<evidence type="ECO:0000313" key="8">
    <source>
        <dbReference type="Proteomes" id="UP000584867"/>
    </source>
</evidence>
<dbReference type="Pfam" id="PF02441">
    <property type="entry name" value="Flavoprotein"/>
    <property type="match status" value="1"/>
</dbReference>
<comment type="caution">
    <text evidence="5">Lacks conserved residue(s) required for the propagation of feature annotation.</text>
</comment>
<comment type="similarity">
    <text evidence="5">Belongs to the UbiX/PAD1 family.</text>
</comment>
<reference evidence="7 8" key="1">
    <citation type="submission" date="2020-08" db="EMBL/GenBank/DDBJ databases">
        <title>Genomic Encyclopedia of Type Strains, Phase IV (KMG-V): Genome sequencing to study the core and pangenomes of soil and plant-associated prokaryotes.</title>
        <authorList>
            <person name="Whitman W."/>
        </authorList>
    </citation>
    <scope>NUCLEOTIDE SEQUENCE [LARGE SCALE GENOMIC DNA]</scope>
    <source>
        <strain evidence="7 8">X5P3</strain>
    </source>
</reference>
<proteinExistence type="inferred from homology"/>
<keyword evidence="7" id="KW-0456">Lyase</keyword>
<evidence type="ECO:0000256" key="2">
    <source>
        <dbReference type="ARBA" id="ARBA00022630"/>
    </source>
</evidence>
<dbReference type="HAMAP" id="MF_01984">
    <property type="entry name" value="ubiX_pad"/>
    <property type="match status" value="1"/>
</dbReference>
<evidence type="ECO:0000256" key="1">
    <source>
        <dbReference type="ARBA" id="ARBA00022602"/>
    </source>
</evidence>
<evidence type="ECO:0000256" key="5">
    <source>
        <dbReference type="HAMAP-Rule" id="MF_01984"/>
    </source>
</evidence>
<dbReference type="GO" id="GO:0106141">
    <property type="term" value="F:flavin prenyltransferase activity"/>
    <property type="evidence" value="ECO:0007669"/>
    <property type="project" value="UniProtKB-EC"/>
</dbReference>
<comment type="function">
    <text evidence="5">Flavin prenyltransferase that catalyzes the synthesis of the prenylated FMN cofactor (prenyl-FMN) for 4-hydroxy-3-polyprenylbenzoic acid decarboxylase UbiD. The prenyltransferase is metal-independent and links a dimethylallyl moiety from dimethylallyl monophosphate (DMAP) to the flavin N5 and C6 atoms of FMN.</text>
</comment>
<dbReference type="InterPro" id="IPR036551">
    <property type="entry name" value="Flavin_trans-like"/>
</dbReference>
<feature type="binding site" evidence="5">
    <location>
        <position position="169"/>
    </location>
    <ligand>
        <name>dimethylallyl phosphate</name>
        <dbReference type="ChEBI" id="CHEBI:88052"/>
    </ligand>
</feature>
<evidence type="ECO:0000256" key="3">
    <source>
        <dbReference type="ARBA" id="ARBA00022643"/>
    </source>
</evidence>
<dbReference type="AlphaFoldDB" id="A0A7W7ZLF1"/>
<feature type="binding site" evidence="5">
    <location>
        <begin position="104"/>
        <end position="107"/>
    </location>
    <ligand>
        <name>FMN</name>
        <dbReference type="ChEBI" id="CHEBI:58210"/>
    </ligand>
</feature>
<gene>
    <name evidence="5" type="primary">ubiX</name>
    <name evidence="7" type="ORF">HDF15_000019</name>
</gene>
<feature type="binding site" evidence="5">
    <location>
        <position position="45"/>
    </location>
    <ligand>
        <name>FMN</name>
        <dbReference type="ChEBI" id="CHEBI:58210"/>
    </ligand>
</feature>
<comment type="caution">
    <text evidence="7">The sequence shown here is derived from an EMBL/GenBank/DDBJ whole genome shotgun (WGS) entry which is preliminary data.</text>
</comment>